<proteinExistence type="predicted"/>
<dbReference type="AlphaFoldDB" id="A0A1X2IWK0"/>
<comment type="cofactor">
    <cofactor evidence="1">
        <name>Mg(2+)</name>
        <dbReference type="ChEBI" id="CHEBI:18420"/>
    </cofactor>
</comment>
<keyword evidence="2" id="KW-0378">Hydrolase</keyword>
<dbReference type="OrthoDB" id="10249920at2759"/>
<dbReference type="CDD" id="cd03424">
    <property type="entry name" value="NUDIX_ADPRase_Nudt5_UGPPase_Nudt14"/>
    <property type="match status" value="1"/>
</dbReference>
<dbReference type="PANTHER" id="PTHR11839">
    <property type="entry name" value="UDP/ADP-SUGAR PYROPHOSPHATASE"/>
    <property type="match status" value="1"/>
</dbReference>
<dbReference type="InterPro" id="IPR000086">
    <property type="entry name" value="NUDIX_hydrolase_dom"/>
</dbReference>
<dbReference type="PROSITE" id="PS51462">
    <property type="entry name" value="NUDIX"/>
    <property type="match status" value="1"/>
</dbReference>
<dbReference type="Pfam" id="PF00293">
    <property type="entry name" value="NUDIX"/>
    <property type="match status" value="1"/>
</dbReference>
<evidence type="ECO:0000313" key="4">
    <source>
        <dbReference type="EMBL" id="ORZ23424.1"/>
    </source>
</evidence>
<gene>
    <name evidence="4" type="ORF">BCR42DRAFT_458759</name>
</gene>
<evidence type="ECO:0000259" key="3">
    <source>
        <dbReference type="PROSITE" id="PS51462"/>
    </source>
</evidence>
<dbReference type="SUPFAM" id="SSF55811">
    <property type="entry name" value="Nudix"/>
    <property type="match status" value="1"/>
</dbReference>
<keyword evidence="5" id="KW-1185">Reference proteome</keyword>
<organism evidence="4 5">
    <name type="scientific">Absidia repens</name>
    <dbReference type="NCBI Taxonomy" id="90262"/>
    <lineage>
        <taxon>Eukaryota</taxon>
        <taxon>Fungi</taxon>
        <taxon>Fungi incertae sedis</taxon>
        <taxon>Mucoromycota</taxon>
        <taxon>Mucoromycotina</taxon>
        <taxon>Mucoromycetes</taxon>
        <taxon>Mucorales</taxon>
        <taxon>Cunninghamellaceae</taxon>
        <taxon>Absidia</taxon>
    </lineage>
</organism>
<dbReference type="GO" id="GO:0080042">
    <property type="term" value="F:ADP-glucose pyrophosphohydrolase activity"/>
    <property type="evidence" value="ECO:0007669"/>
    <property type="project" value="TreeGrafter"/>
</dbReference>
<feature type="domain" description="Nudix hydrolase" evidence="3">
    <location>
        <begin position="92"/>
        <end position="248"/>
    </location>
</feature>
<dbReference type="GO" id="GO:0006753">
    <property type="term" value="P:nucleoside phosphate metabolic process"/>
    <property type="evidence" value="ECO:0007669"/>
    <property type="project" value="TreeGrafter"/>
</dbReference>
<dbReference type="InterPro" id="IPR015797">
    <property type="entry name" value="NUDIX_hydrolase-like_dom_sf"/>
</dbReference>
<evidence type="ECO:0000256" key="2">
    <source>
        <dbReference type="ARBA" id="ARBA00022801"/>
    </source>
</evidence>
<name>A0A1X2IWK0_9FUNG</name>
<evidence type="ECO:0000313" key="5">
    <source>
        <dbReference type="Proteomes" id="UP000193560"/>
    </source>
</evidence>
<comment type="caution">
    <text evidence="4">The sequence shown here is derived from an EMBL/GenBank/DDBJ whole genome shotgun (WGS) entry which is preliminary data.</text>
</comment>
<protein>
    <recommendedName>
        <fullName evidence="3">Nudix hydrolase domain-containing protein</fullName>
    </recommendedName>
</protein>
<dbReference type="Gene3D" id="3.90.79.10">
    <property type="entry name" value="Nucleoside Triphosphate Pyrophosphohydrolase"/>
    <property type="match status" value="1"/>
</dbReference>
<dbReference type="STRING" id="90262.A0A1X2IWK0"/>
<evidence type="ECO:0000256" key="1">
    <source>
        <dbReference type="ARBA" id="ARBA00001946"/>
    </source>
</evidence>
<dbReference type="EMBL" id="MCGE01000003">
    <property type="protein sequence ID" value="ORZ23424.1"/>
    <property type="molecule type" value="Genomic_DNA"/>
</dbReference>
<dbReference type="GO" id="GO:0080041">
    <property type="term" value="F:ADP-ribose pyrophosphohydrolase activity"/>
    <property type="evidence" value="ECO:0007669"/>
    <property type="project" value="TreeGrafter"/>
</dbReference>
<dbReference type="Proteomes" id="UP000193560">
    <property type="component" value="Unassembled WGS sequence"/>
</dbReference>
<dbReference type="GO" id="GO:0019693">
    <property type="term" value="P:ribose phosphate metabolic process"/>
    <property type="evidence" value="ECO:0007669"/>
    <property type="project" value="TreeGrafter"/>
</dbReference>
<dbReference type="PANTHER" id="PTHR11839:SF18">
    <property type="entry name" value="NUDIX HYDROLASE DOMAIN-CONTAINING PROTEIN"/>
    <property type="match status" value="1"/>
</dbReference>
<accession>A0A1X2IWK0</accession>
<sequence>MHYITVGQQKVPVVSDQVNQETLGKVLAFGPFQEWARTLDREQHDRKEEMVITDIQVQNVDLFGTNKIGFVKFKANIKFKATGKSAPGIVFLRGGAVSMLILLQSDDPSHDDKIILTLQPRVPVPNYNFPELPAGMLDSSGDFAGTASKEIHEETGLTIHESELIDLTELAYGDQWRGVYPSAGGSDEFLRLFLCRKKMKQQDINNLEGKLTGLRQDGENITLKLVSFKDAWKHSPDAKLLCSLALYDALMKSNKLDQ</sequence>
<reference evidence="4 5" key="1">
    <citation type="submission" date="2016-07" db="EMBL/GenBank/DDBJ databases">
        <title>Pervasive Adenine N6-methylation of Active Genes in Fungi.</title>
        <authorList>
            <consortium name="DOE Joint Genome Institute"/>
            <person name="Mondo S.J."/>
            <person name="Dannebaum R.O."/>
            <person name="Kuo R.C."/>
            <person name="Labutti K."/>
            <person name="Haridas S."/>
            <person name="Kuo A."/>
            <person name="Salamov A."/>
            <person name="Ahrendt S.R."/>
            <person name="Lipzen A."/>
            <person name="Sullivan W."/>
            <person name="Andreopoulos W.B."/>
            <person name="Clum A."/>
            <person name="Lindquist E."/>
            <person name="Daum C."/>
            <person name="Ramamoorthy G.K."/>
            <person name="Gryganskyi A."/>
            <person name="Culley D."/>
            <person name="Magnuson J.K."/>
            <person name="James T.Y."/>
            <person name="O'Malley M.A."/>
            <person name="Stajich J.E."/>
            <person name="Spatafora J.W."/>
            <person name="Visel A."/>
            <person name="Grigoriev I.V."/>
        </authorList>
    </citation>
    <scope>NUCLEOTIDE SEQUENCE [LARGE SCALE GENOMIC DNA]</scope>
    <source>
        <strain evidence="4 5">NRRL 1336</strain>
    </source>
</reference>